<dbReference type="EMBL" id="JAROKS010000019">
    <property type="protein sequence ID" value="KAK1792473.1"/>
    <property type="molecule type" value="Genomic_DNA"/>
</dbReference>
<evidence type="ECO:0000313" key="9">
    <source>
        <dbReference type="EMBL" id="KAK1792473.1"/>
    </source>
</evidence>
<dbReference type="InterPro" id="IPR026612">
    <property type="entry name" value="STRA6-like"/>
</dbReference>
<gene>
    <name evidence="9" type="ORF">P4O66_012407</name>
</gene>
<dbReference type="Pfam" id="PF14752">
    <property type="entry name" value="RBP_receptor"/>
    <property type="match status" value="2"/>
</dbReference>
<dbReference type="GO" id="GO:0034632">
    <property type="term" value="F:retinol transmembrane transporter activity"/>
    <property type="evidence" value="ECO:0007669"/>
    <property type="project" value="InterPro"/>
</dbReference>
<evidence type="ECO:0000256" key="3">
    <source>
        <dbReference type="ARBA" id="ARBA00022475"/>
    </source>
</evidence>
<feature type="non-terminal residue" evidence="9">
    <location>
        <position position="616"/>
    </location>
</feature>
<organism evidence="9 10">
    <name type="scientific">Electrophorus voltai</name>
    <dbReference type="NCBI Taxonomy" id="2609070"/>
    <lineage>
        <taxon>Eukaryota</taxon>
        <taxon>Metazoa</taxon>
        <taxon>Chordata</taxon>
        <taxon>Craniata</taxon>
        <taxon>Vertebrata</taxon>
        <taxon>Euteleostomi</taxon>
        <taxon>Actinopterygii</taxon>
        <taxon>Neopterygii</taxon>
        <taxon>Teleostei</taxon>
        <taxon>Ostariophysi</taxon>
        <taxon>Gymnotiformes</taxon>
        <taxon>Gymnotoidei</taxon>
        <taxon>Gymnotidae</taxon>
        <taxon>Electrophorus</taxon>
    </lineage>
</organism>
<keyword evidence="4 8" id="KW-0812">Transmembrane</keyword>
<dbReference type="GO" id="GO:0005886">
    <property type="term" value="C:plasma membrane"/>
    <property type="evidence" value="ECO:0007669"/>
    <property type="project" value="UniProtKB-SubCell"/>
</dbReference>
<evidence type="ECO:0008006" key="11">
    <source>
        <dbReference type="Google" id="ProtNLM"/>
    </source>
</evidence>
<evidence type="ECO:0000256" key="5">
    <source>
        <dbReference type="ARBA" id="ARBA00022989"/>
    </source>
</evidence>
<dbReference type="PANTHER" id="PTHR21444">
    <property type="entry name" value="COILED-COIL DOMAIN-CONTAINING PROTEIN 180"/>
    <property type="match status" value="1"/>
</dbReference>
<protein>
    <recommendedName>
        <fullName evidence="11">STRA6-like</fullName>
    </recommendedName>
</protein>
<dbReference type="AlphaFoldDB" id="A0AAD8Z6W5"/>
<evidence type="ECO:0000256" key="2">
    <source>
        <dbReference type="ARBA" id="ARBA00022448"/>
    </source>
</evidence>
<feature type="transmembrane region" description="Helical" evidence="8">
    <location>
        <begin position="343"/>
        <end position="364"/>
    </location>
</feature>
<keyword evidence="7" id="KW-0675">Receptor</keyword>
<keyword evidence="5 8" id="KW-1133">Transmembrane helix</keyword>
<accession>A0AAD8Z6W5</accession>
<feature type="transmembrane region" description="Helical" evidence="8">
    <location>
        <begin position="376"/>
        <end position="400"/>
    </location>
</feature>
<evidence type="ECO:0000256" key="6">
    <source>
        <dbReference type="ARBA" id="ARBA00023136"/>
    </source>
</evidence>
<name>A0AAD8Z6W5_9TELE</name>
<feature type="non-terminal residue" evidence="9">
    <location>
        <position position="1"/>
    </location>
</feature>
<feature type="transmembrane region" description="Helical" evidence="8">
    <location>
        <begin position="147"/>
        <end position="169"/>
    </location>
</feature>
<dbReference type="PANTHER" id="PTHR21444:SF17">
    <property type="entry name" value="STIMULATED BY RETINOIC ACID GENE 6 PROTEIN-LIKE"/>
    <property type="match status" value="1"/>
</dbReference>
<sequence>CIIVLLSFVERRWKIYPFEERFPYLRGRFRIVVPLDFTSTLRNRWSYAFAFGAAAETMIELFSGNLIPFKVPTWMISVAYLVAALEVGVAHLPFFACLSTTHRCLGGALGLIYTLTWSAVKVWYLMSCWRTLCKKSIYKAENLCYLWLYRWPNFLCLGFLIGCFGLTVVEELKLQLQKTYKIQVEDGLFVQPQQLQHVRRLLRPPEQLIKKSWFRRKVYDWDPYFKFPNRMIGTAVISLIGLYTFILTEQILTSEGIFFTSIMPGSYYTANTWYVTTALAALSSVAHIGHVLVCYRKHIKRLWAGNRSFLPEKYRTPNSADSVAALAKYPGSQIAFVLWGYEIVHICLFLFGFVFVHLVVELILKDGFFSWLHSLVLLVSNFFIVMGLLMMQVLLVRFFFLQDKLSPEDQQKPLALNNRKAFHNFNYFFFFYNVILGVGSCVLRLFANSFVGLLLVSRIDRTIMPRGYELMDKGYRTWIGMIMADHYHSNPIMVCFCHLLLKLSVEKQRDSKTYSRLNSTSGNQSQTYTHVHITCRHAPFFSLRLPFCCSPGSPTEGRARARWLLVYTLLRNPKLVLLRSRQKRNHDNRGELAFAWALTSQMQHDKDASIALGDLP</sequence>
<evidence type="ECO:0000313" key="10">
    <source>
        <dbReference type="Proteomes" id="UP001239994"/>
    </source>
</evidence>
<reference evidence="9" key="1">
    <citation type="submission" date="2023-03" db="EMBL/GenBank/DDBJ databases">
        <title>Electrophorus voltai genome.</title>
        <authorList>
            <person name="Bian C."/>
        </authorList>
    </citation>
    <scope>NUCLEOTIDE SEQUENCE</scope>
    <source>
        <strain evidence="9">CB-2022</strain>
        <tissue evidence="9">Muscle</tissue>
    </source>
</reference>
<proteinExistence type="predicted"/>
<keyword evidence="2" id="KW-0813">Transport</keyword>
<keyword evidence="3" id="KW-1003">Cell membrane</keyword>
<feature type="transmembrane region" description="Helical" evidence="8">
    <location>
        <begin position="231"/>
        <end position="252"/>
    </location>
</feature>
<feature type="transmembrane region" description="Helical" evidence="8">
    <location>
        <begin position="273"/>
        <end position="293"/>
    </location>
</feature>
<feature type="transmembrane region" description="Helical" evidence="8">
    <location>
        <begin position="429"/>
        <end position="456"/>
    </location>
</feature>
<comment type="caution">
    <text evidence="9">The sequence shown here is derived from an EMBL/GenBank/DDBJ whole genome shotgun (WGS) entry which is preliminary data.</text>
</comment>
<keyword evidence="10" id="KW-1185">Reference proteome</keyword>
<feature type="transmembrane region" description="Helical" evidence="8">
    <location>
        <begin position="74"/>
        <end position="96"/>
    </location>
</feature>
<evidence type="ECO:0000256" key="7">
    <source>
        <dbReference type="ARBA" id="ARBA00023170"/>
    </source>
</evidence>
<comment type="subcellular location">
    <subcellularLocation>
        <location evidence="1">Cell membrane</location>
        <topology evidence="1">Multi-pass membrane protein</topology>
    </subcellularLocation>
</comment>
<evidence type="ECO:0000256" key="4">
    <source>
        <dbReference type="ARBA" id="ARBA00022692"/>
    </source>
</evidence>
<dbReference type="GO" id="GO:0038023">
    <property type="term" value="F:signaling receptor activity"/>
    <property type="evidence" value="ECO:0007669"/>
    <property type="project" value="InterPro"/>
</dbReference>
<dbReference type="GO" id="GO:0071939">
    <property type="term" value="P:vitamin A import into cell"/>
    <property type="evidence" value="ECO:0007669"/>
    <property type="project" value="TreeGrafter"/>
</dbReference>
<keyword evidence="6 8" id="KW-0472">Membrane</keyword>
<evidence type="ECO:0000256" key="8">
    <source>
        <dbReference type="SAM" id="Phobius"/>
    </source>
</evidence>
<evidence type="ECO:0000256" key="1">
    <source>
        <dbReference type="ARBA" id="ARBA00004651"/>
    </source>
</evidence>
<feature type="transmembrane region" description="Helical" evidence="8">
    <location>
        <begin position="108"/>
        <end position="126"/>
    </location>
</feature>
<dbReference type="Proteomes" id="UP001239994">
    <property type="component" value="Unassembled WGS sequence"/>
</dbReference>